<keyword evidence="1" id="KW-1133">Transmembrane helix</keyword>
<feature type="transmembrane region" description="Helical" evidence="1">
    <location>
        <begin position="109"/>
        <end position="129"/>
    </location>
</feature>
<sequence length="301" mass="31649">MNDGVKRSPGLRVEEPGSPHGLWGPRPISVSMVAVLMMAPTAVEIVGFVEMAGESPMRGDGPGVGLLTLPFLFCLGLPMAFLGTLFGVVPTLSVAAWAGRRCAGRHVEWWIPAVAGCWAAAVALWPAVVGDGLETWLWVWLSGTAALSAVTLLTRWALTRGRPYGTVVGVGLLSAVAVVAVGSLAYGTGLVDEYAPPRVHASELVGTWNDGHGGTLRLDGEGRAVATGTWSGGGVDSPDGRCEGSGTWRFVPDDDPWLQSVTVEVGDCWSGEWTLSGTGGHPKLNYQLGDTDSPEWYVLTR</sequence>
<keyword evidence="1" id="KW-0812">Transmembrane</keyword>
<dbReference type="Proteomes" id="UP001216440">
    <property type="component" value="Chromosome"/>
</dbReference>
<proteinExistence type="predicted"/>
<name>A0ABY8JZR8_9ACTN</name>
<keyword evidence="3" id="KW-1185">Reference proteome</keyword>
<dbReference type="RefSeq" id="WP_279333199.1">
    <property type="nucleotide sequence ID" value="NZ_CP121682.1"/>
</dbReference>
<protein>
    <recommendedName>
        <fullName evidence="4">Integral membrane protein</fullName>
    </recommendedName>
</protein>
<feature type="transmembrane region" description="Helical" evidence="1">
    <location>
        <begin position="166"/>
        <end position="186"/>
    </location>
</feature>
<evidence type="ECO:0000313" key="2">
    <source>
        <dbReference type="EMBL" id="WGD40176.1"/>
    </source>
</evidence>
<organism evidence="2 3">
    <name type="scientific">Streptomyces cathayae</name>
    <dbReference type="NCBI Taxonomy" id="3031124"/>
    <lineage>
        <taxon>Bacteria</taxon>
        <taxon>Bacillati</taxon>
        <taxon>Actinomycetota</taxon>
        <taxon>Actinomycetes</taxon>
        <taxon>Kitasatosporales</taxon>
        <taxon>Streptomycetaceae</taxon>
        <taxon>Streptomyces</taxon>
    </lineage>
</organism>
<evidence type="ECO:0000256" key="1">
    <source>
        <dbReference type="SAM" id="Phobius"/>
    </source>
</evidence>
<gene>
    <name evidence="2" type="ORF">PYS65_08545</name>
</gene>
<feature type="transmembrane region" description="Helical" evidence="1">
    <location>
        <begin position="69"/>
        <end position="97"/>
    </location>
</feature>
<feature type="transmembrane region" description="Helical" evidence="1">
    <location>
        <begin position="28"/>
        <end position="49"/>
    </location>
</feature>
<evidence type="ECO:0000313" key="3">
    <source>
        <dbReference type="Proteomes" id="UP001216440"/>
    </source>
</evidence>
<dbReference type="EMBL" id="CP121682">
    <property type="protein sequence ID" value="WGD40176.1"/>
    <property type="molecule type" value="Genomic_DNA"/>
</dbReference>
<reference evidence="2 3" key="1">
    <citation type="submission" date="2023-03" db="EMBL/GenBank/DDBJ databases">
        <authorList>
            <person name="Mo P."/>
        </authorList>
    </citation>
    <scope>NUCLEOTIDE SEQUENCE [LARGE SCALE GENOMIC DNA]</scope>
    <source>
        <strain evidence="2 3">HUAS 5</strain>
    </source>
</reference>
<keyword evidence="1" id="KW-0472">Membrane</keyword>
<feature type="transmembrane region" description="Helical" evidence="1">
    <location>
        <begin position="135"/>
        <end position="154"/>
    </location>
</feature>
<evidence type="ECO:0008006" key="4">
    <source>
        <dbReference type="Google" id="ProtNLM"/>
    </source>
</evidence>
<accession>A0ABY8JZR8</accession>